<dbReference type="RefSeq" id="WP_051486937.1">
    <property type="nucleotide sequence ID" value="NZ_KK069998.1"/>
</dbReference>
<evidence type="ECO:0000259" key="1">
    <source>
        <dbReference type="SMART" id="SM00858"/>
    </source>
</evidence>
<name>Z9JS57_9MICO</name>
<keyword evidence="3" id="KW-1185">Reference proteome</keyword>
<gene>
    <name evidence="2" type="ORF">BF93_02885</name>
</gene>
<keyword evidence="2" id="KW-0966">Cell projection</keyword>
<keyword evidence="2" id="KW-0969">Cilium</keyword>
<dbReference type="HOGENOM" id="CLU_1302941_0_0_11"/>
<dbReference type="STRING" id="396014.BF93_02885"/>
<comment type="caution">
    <text evidence="2">The sequence shown here is derived from an EMBL/GenBank/DDBJ whole genome shotgun (WGS) entry which is preliminary data.</text>
</comment>
<reference evidence="2 3" key="1">
    <citation type="submission" date="2014-02" db="EMBL/GenBank/DDBJ databases">
        <title>Genome sequence of Brachybacterium phenoliresistens strain W13A50.</title>
        <authorList>
            <person name="Wang X."/>
        </authorList>
    </citation>
    <scope>NUCLEOTIDE SEQUENCE [LARGE SCALE GENOMIC DNA]</scope>
    <source>
        <strain evidence="2 3">W13A50</strain>
    </source>
</reference>
<accession>Z9JS57</accession>
<dbReference type="OrthoDB" id="4794319at2"/>
<sequence>MLERFRAAVPHWRRALRRRRRLLTLLALAAALVAVLPGMLPPSARGVEVLVAARSLPAGSVIAAEDLRRERVAGPLVPEGALQDPAQATGRVVRHEIVASTPVLPGHLASAEETVAVDGRSRMVVPLNAALAPHVGTGTSLRIVLSGSDPGTPRTVTAQVLEAPSDPAAAGGRASLPAAGAQVVPLVVVLAPQDVPLVAQAMREGWVSVTIFG</sequence>
<protein>
    <submittedName>
        <fullName evidence="2">Flagellar basal body P-ring biosynthesis protein FlgA</fullName>
    </submittedName>
</protein>
<dbReference type="CDD" id="cd11614">
    <property type="entry name" value="SAF_CpaB_FlgA_like"/>
    <property type="match status" value="1"/>
</dbReference>
<proteinExistence type="predicted"/>
<dbReference type="InterPro" id="IPR013974">
    <property type="entry name" value="SAF"/>
</dbReference>
<dbReference type="EMBL" id="JDYK01000014">
    <property type="protein sequence ID" value="EWS80572.1"/>
    <property type="molecule type" value="Genomic_DNA"/>
</dbReference>
<dbReference type="SMART" id="SM00858">
    <property type="entry name" value="SAF"/>
    <property type="match status" value="1"/>
</dbReference>
<dbReference type="PATRIC" id="fig|396014.3.peg.2606"/>
<feature type="domain" description="SAF" evidence="1">
    <location>
        <begin position="47"/>
        <end position="109"/>
    </location>
</feature>
<dbReference type="Gene3D" id="3.90.1210.10">
    <property type="entry name" value="Antifreeze-like/N-acetylneuraminic acid synthase C-terminal domain"/>
    <property type="match status" value="1"/>
</dbReference>
<evidence type="ECO:0000313" key="3">
    <source>
        <dbReference type="Proteomes" id="UP000023067"/>
    </source>
</evidence>
<organism evidence="2 3">
    <name type="scientific">Brachybacterium phenoliresistens</name>
    <dbReference type="NCBI Taxonomy" id="396014"/>
    <lineage>
        <taxon>Bacteria</taxon>
        <taxon>Bacillati</taxon>
        <taxon>Actinomycetota</taxon>
        <taxon>Actinomycetes</taxon>
        <taxon>Micrococcales</taxon>
        <taxon>Dermabacteraceae</taxon>
        <taxon>Brachybacterium</taxon>
    </lineage>
</organism>
<dbReference type="AlphaFoldDB" id="Z9JS57"/>
<evidence type="ECO:0000313" key="2">
    <source>
        <dbReference type="EMBL" id="EWS80572.1"/>
    </source>
</evidence>
<dbReference type="Proteomes" id="UP000023067">
    <property type="component" value="Unassembled WGS sequence"/>
</dbReference>
<keyword evidence="2" id="KW-0282">Flagellum</keyword>
<dbReference type="Pfam" id="PF08666">
    <property type="entry name" value="SAF"/>
    <property type="match status" value="1"/>
</dbReference>